<keyword evidence="14" id="KW-1185">Reference proteome</keyword>
<organism evidence="13 14">
    <name type="scientific">Nesterenkonia halobia</name>
    <dbReference type="NCBI Taxonomy" id="37922"/>
    <lineage>
        <taxon>Bacteria</taxon>
        <taxon>Bacillati</taxon>
        <taxon>Actinomycetota</taxon>
        <taxon>Actinomycetes</taxon>
        <taxon>Micrococcales</taxon>
        <taxon>Micrococcaceae</taxon>
        <taxon>Nesterenkonia</taxon>
    </lineage>
</organism>
<dbReference type="PIRSF" id="PIRSF000538">
    <property type="entry name" value="GlpK"/>
    <property type="match status" value="1"/>
</dbReference>
<evidence type="ECO:0000313" key="13">
    <source>
        <dbReference type="EMBL" id="GAA3281499.1"/>
    </source>
</evidence>
<evidence type="ECO:0000256" key="7">
    <source>
        <dbReference type="ARBA" id="ARBA00023277"/>
    </source>
</evidence>
<dbReference type="Gene3D" id="3.30.420.40">
    <property type="match status" value="2"/>
</dbReference>
<feature type="domain" description="Carbohydrate kinase FGGY N-terminal" evidence="11">
    <location>
        <begin position="5"/>
        <end position="249"/>
    </location>
</feature>
<dbReference type="RefSeq" id="WP_344718251.1">
    <property type="nucleotide sequence ID" value="NZ_BAAAYG010000003.1"/>
</dbReference>
<comment type="catalytic activity">
    <reaction evidence="8 10">
        <text>D-xylulose + ATP = D-xylulose 5-phosphate + ADP + H(+)</text>
        <dbReference type="Rhea" id="RHEA:10964"/>
        <dbReference type="ChEBI" id="CHEBI:15378"/>
        <dbReference type="ChEBI" id="CHEBI:17140"/>
        <dbReference type="ChEBI" id="CHEBI:30616"/>
        <dbReference type="ChEBI" id="CHEBI:57737"/>
        <dbReference type="ChEBI" id="CHEBI:456216"/>
        <dbReference type="EC" id="2.7.1.17"/>
    </reaction>
</comment>
<evidence type="ECO:0000256" key="9">
    <source>
        <dbReference type="RuleBase" id="RU003733"/>
    </source>
</evidence>
<keyword evidence="4 8" id="KW-0547">Nucleotide-binding</keyword>
<keyword evidence="6 8" id="KW-0067">ATP-binding</keyword>
<dbReference type="EC" id="2.7.1.17" evidence="8 10"/>
<dbReference type="HAMAP" id="MF_02220">
    <property type="entry name" value="XylB"/>
    <property type="match status" value="1"/>
</dbReference>
<evidence type="ECO:0000259" key="12">
    <source>
        <dbReference type="Pfam" id="PF02782"/>
    </source>
</evidence>
<dbReference type="Pfam" id="PF00370">
    <property type="entry name" value="FGGY_N"/>
    <property type="match status" value="1"/>
</dbReference>
<evidence type="ECO:0000256" key="1">
    <source>
        <dbReference type="ARBA" id="ARBA00009156"/>
    </source>
</evidence>
<evidence type="ECO:0000256" key="3">
    <source>
        <dbReference type="ARBA" id="ARBA00022679"/>
    </source>
</evidence>
<evidence type="ECO:0000256" key="6">
    <source>
        <dbReference type="ARBA" id="ARBA00022840"/>
    </source>
</evidence>
<protein>
    <recommendedName>
        <fullName evidence="8 10">Xylulose kinase</fullName>
        <shortName evidence="8 10">Xylulokinase</shortName>
        <ecNumber evidence="8 10">2.7.1.17</ecNumber>
    </recommendedName>
</protein>
<evidence type="ECO:0000313" key="14">
    <source>
        <dbReference type="Proteomes" id="UP001501736"/>
    </source>
</evidence>
<dbReference type="PANTHER" id="PTHR43095">
    <property type="entry name" value="SUGAR KINASE"/>
    <property type="match status" value="1"/>
</dbReference>
<keyword evidence="2 8" id="KW-0859">Xylose metabolism</keyword>
<dbReference type="Pfam" id="PF02782">
    <property type="entry name" value="FGGY_C"/>
    <property type="match status" value="1"/>
</dbReference>
<gene>
    <name evidence="8 10 13" type="primary">xylB</name>
    <name evidence="13" type="ORF">GCM10020260_07110</name>
</gene>
<comment type="function">
    <text evidence="8">Catalyzes the phosphorylation of D-xylulose to D-xylulose 5-phosphate.</text>
</comment>
<dbReference type="InterPro" id="IPR018484">
    <property type="entry name" value="FGGY_N"/>
</dbReference>
<evidence type="ECO:0000256" key="10">
    <source>
        <dbReference type="RuleBase" id="RU364073"/>
    </source>
</evidence>
<keyword evidence="5 8" id="KW-0418">Kinase</keyword>
<evidence type="ECO:0000256" key="4">
    <source>
        <dbReference type="ARBA" id="ARBA00022741"/>
    </source>
</evidence>
<name>A0ABP6RBB2_9MICC</name>
<dbReference type="PANTHER" id="PTHR43095:SF5">
    <property type="entry name" value="XYLULOSE KINASE"/>
    <property type="match status" value="1"/>
</dbReference>
<dbReference type="InterPro" id="IPR018483">
    <property type="entry name" value="Carb_kinase_FGGY_CS"/>
</dbReference>
<comment type="caution">
    <text evidence="13">The sequence shown here is derived from an EMBL/GenBank/DDBJ whole genome shotgun (WGS) entry which is preliminary data.</text>
</comment>
<dbReference type="InterPro" id="IPR006000">
    <property type="entry name" value="Xylulokinase"/>
</dbReference>
<dbReference type="InterPro" id="IPR050406">
    <property type="entry name" value="FGGY_Carb_Kinase"/>
</dbReference>
<reference evidence="14" key="1">
    <citation type="journal article" date="2019" name="Int. J. Syst. Evol. Microbiol.">
        <title>The Global Catalogue of Microorganisms (GCM) 10K type strain sequencing project: providing services to taxonomists for standard genome sequencing and annotation.</title>
        <authorList>
            <consortium name="The Broad Institute Genomics Platform"/>
            <consortium name="The Broad Institute Genome Sequencing Center for Infectious Disease"/>
            <person name="Wu L."/>
            <person name="Ma J."/>
        </authorList>
    </citation>
    <scope>NUCLEOTIDE SEQUENCE [LARGE SCALE GENOMIC DNA]</scope>
    <source>
        <strain evidence="14">JCM 11483</strain>
    </source>
</reference>
<evidence type="ECO:0000256" key="5">
    <source>
        <dbReference type="ARBA" id="ARBA00022777"/>
    </source>
</evidence>
<evidence type="ECO:0000256" key="2">
    <source>
        <dbReference type="ARBA" id="ARBA00022629"/>
    </source>
</evidence>
<comment type="similarity">
    <text evidence="1 8 9">Belongs to the FGGY kinase family.</text>
</comment>
<keyword evidence="7 8" id="KW-0119">Carbohydrate metabolism</keyword>
<dbReference type="EMBL" id="BAAAYG010000003">
    <property type="protein sequence ID" value="GAA3281499.1"/>
    <property type="molecule type" value="Genomic_DNA"/>
</dbReference>
<accession>A0ABP6RBB2</accession>
<dbReference type="SUPFAM" id="SSF53067">
    <property type="entry name" value="Actin-like ATPase domain"/>
    <property type="match status" value="2"/>
</dbReference>
<feature type="domain" description="Carbohydrate kinase FGGY C-terminal" evidence="12">
    <location>
        <begin position="258"/>
        <end position="439"/>
    </location>
</feature>
<dbReference type="InterPro" id="IPR043129">
    <property type="entry name" value="ATPase_NBD"/>
</dbReference>
<dbReference type="Proteomes" id="UP001501736">
    <property type="component" value="Unassembled WGS sequence"/>
</dbReference>
<sequence>MPTLVAGIDSSTQSCKVVIRDAETGELIRTGSAKHPDGTSVDPAAWWEALQQAIAEAGGLADVAAAAVGGQQHGMVALDADGAVIRDALLWNDTRSADAADDLVTEFGGGTAGAAEWTRMTGSVPVASLTVTKLRWLADAEPENARRVAAVALPHDWLTWKLSGSTRLEELTTDRSDASGTGYYDPAGGAYRRDLLARALRIDQAAAEQIVLPRVLDPGERAGTGDAARGWGELILGPGAGDNAAAALGLGMTPGDVAISIGTSGVVSAISPQPIQDPTGMVTGFADATGAFLPLAVTLNGSRVLDGAATMLDVDHARLAELALSAEPGADGLTLIPYLEGERTPNLPRATGSFVGLSLASMNPADVARAAVEGLLCGLTDGLEAMTEQGVPVESVKLIGGAARSAAVQQIAPAVLGREVQVPEPGEYVADGAARQAAWVLPGAAQPPSWTTSPVHTFTAAPTPQVREAYAARRGLYAERD</sequence>
<evidence type="ECO:0000256" key="8">
    <source>
        <dbReference type="HAMAP-Rule" id="MF_02220"/>
    </source>
</evidence>
<feature type="active site" description="Proton acceptor" evidence="8">
    <location>
        <position position="242"/>
    </location>
</feature>
<dbReference type="InterPro" id="IPR018485">
    <property type="entry name" value="FGGY_C"/>
</dbReference>
<dbReference type="InterPro" id="IPR000577">
    <property type="entry name" value="Carb_kinase_FGGY"/>
</dbReference>
<dbReference type="NCBIfam" id="TIGR01312">
    <property type="entry name" value="XylB"/>
    <property type="match status" value="1"/>
</dbReference>
<feature type="site" description="Important for activity" evidence="8">
    <location>
        <position position="9"/>
    </location>
</feature>
<feature type="binding site" evidence="8">
    <location>
        <begin position="72"/>
        <end position="73"/>
    </location>
    <ligand>
        <name>substrate</name>
    </ligand>
</feature>
<proteinExistence type="inferred from homology"/>
<keyword evidence="3 8" id="KW-0808">Transferase</keyword>
<dbReference type="PROSITE" id="PS00445">
    <property type="entry name" value="FGGY_KINASES_2"/>
    <property type="match status" value="1"/>
</dbReference>
<dbReference type="CDD" id="cd07809">
    <property type="entry name" value="ASKHA_NBD_FGGY_BaXK-like"/>
    <property type="match status" value="1"/>
</dbReference>
<evidence type="ECO:0000259" key="11">
    <source>
        <dbReference type="Pfam" id="PF00370"/>
    </source>
</evidence>